<reference evidence="2" key="1">
    <citation type="submission" date="2009-12" db="EMBL/GenBank/DDBJ databases">
        <title>Complete sequence of Treponema primitia strain ZAS-2.</title>
        <authorList>
            <person name="Tetu S.G."/>
            <person name="Matson E."/>
            <person name="Ren Q."/>
            <person name="Seshadri R."/>
            <person name="Elbourne L."/>
            <person name="Hassan K.A."/>
            <person name="Durkin A."/>
            <person name="Radune D."/>
            <person name="Mohamoud Y."/>
            <person name="Shay R."/>
            <person name="Jin S."/>
            <person name="Zhang X."/>
            <person name="Lucey K."/>
            <person name="Ballor N.R."/>
            <person name="Ottesen E."/>
            <person name="Rosenthal R."/>
            <person name="Allen A."/>
            <person name="Leadbetter J.R."/>
            <person name="Paulsen I.T."/>
        </authorList>
    </citation>
    <scope>NUCLEOTIDE SEQUENCE [LARGE SCALE GENOMIC DNA]</scope>
    <source>
        <strain evidence="2">ATCC BAA-887 / DSM 12427 / ZAS-2</strain>
    </source>
</reference>
<evidence type="ECO:0000313" key="1">
    <source>
        <dbReference type="EMBL" id="AEF84776.1"/>
    </source>
</evidence>
<dbReference type="Proteomes" id="UP000009223">
    <property type="component" value="Chromosome"/>
</dbReference>
<accession>F5YMN3</accession>
<sequence length="488" mass="55860">MEGSWEPALYRETNKHLERLNIRISYIDAPMAALMPNVPVSFSYRAMRGEYCIYIDRKADHPTFMVRDLHEKGHILFNHFTRPRTHRQQFEEFFRRNLHTFLNRLPPERNLTSKLGSYATYIYNRFSDIAQAMEINSKLFSADRGVNSSAPRGVLEGFVFPRDGWPEGLDWMSYMSFLCTELNFFLDHIGDGPGQKIKSSDIASYNAMQAAERRIQDIQETRKTAADADSNAAYEPEIIKHGRTDNFSDTKSVNTVTELNNVKDLVRILRERSLLLKRNRLHTDILYNINRNRFGDILIPRRYRVENYNLNNICILLDVSGSVPAGFVRRVIHTIMQAEGAFNKHISRLVCWSDSLCSDTSLAGIREISSGGGTMLGAGIEYCKRYLNERSSFFIISDFQDDLNDWISAAKDLGCAKTAVGYGRMGRESSFEQWFSAIGSNASYRKNPVDIRRFVSVFDTVLLRDNLVQWAELPASANSPKKMVDSSP</sequence>
<keyword evidence="2" id="KW-1185">Reference proteome</keyword>
<organism evidence="1 2">
    <name type="scientific">Treponema primitia (strain ATCC BAA-887 / DSM 12427 / ZAS-2)</name>
    <dbReference type="NCBI Taxonomy" id="545694"/>
    <lineage>
        <taxon>Bacteria</taxon>
        <taxon>Pseudomonadati</taxon>
        <taxon>Spirochaetota</taxon>
        <taxon>Spirochaetia</taxon>
        <taxon>Spirochaetales</taxon>
        <taxon>Treponemataceae</taxon>
        <taxon>Treponema</taxon>
    </lineage>
</organism>
<gene>
    <name evidence="1" type="ordered locus">TREPR_3072</name>
</gene>
<evidence type="ECO:0000313" key="2">
    <source>
        <dbReference type="Proteomes" id="UP000009223"/>
    </source>
</evidence>
<dbReference type="RefSeq" id="WP_015707184.1">
    <property type="nucleotide sequence ID" value="NC_015578.1"/>
</dbReference>
<dbReference type="KEGG" id="tpi:TREPR_3072"/>
<dbReference type="SUPFAM" id="SSF53300">
    <property type="entry name" value="vWA-like"/>
    <property type="match status" value="1"/>
</dbReference>
<protein>
    <submittedName>
        <fullName evidence="1">Uncharacterized protein</fullName>
    </submittedName>
</protein>
<dbReference type="STRING" id="545694.TREPR_3072"/>
<dbReference type="InterPro" id="IPR036465">
    <property type="entry name" value="vWFA_dom_sf"/>
</dbReference>
<dbReference type="HOGENOM" id="CLU_558894_0_0_12"/>
<proteinExistence type="predicted"/>
<name>F5YMN3_TREPZ</name>
<dbReference type="AlphaFoldDB" id="F5YMN3"/>
<dbReference type="EMBL" id="CP001843">
    <property type="protein sequence ID" value="AEF84776.1"/>
    <property type="molecule type" value="Genomic_DNA"/>
</dbReference>
<reference evidence="1 2" key="2">
    <citation type="journal article" date="2011" name="ISME J.">
        <title>RNA-seq reveals cooperative metabolic interactions between two termite-gut spirochete species in co-culture.</title>
        <authorList>
            <person name="Rosenthal A.Z."/>
            <person name="Matson E.G."/>
            <person name="Eldar A."/>
            <person name="Leadbetter J.R."/>
        </authorList>
    </citation>
    <scope>NUCLEOTIDE SEQUENCE [LARGE SCALE GENOMIC DNA]</scope>
    <source>
        <strain evidence="2">ATCC BAA-887 / DSM 12427 / ZAS-2</strain>
    </source>
</reference>